<protein>
    <submittedName>
        <fullName evidence="2">Uncharacterized protein</fullName>
    </submittedName>
</protein>
<evidence type="ECO:0000313" key="2">
    <source>
        <dbReference type="EMBL" id="MDT0631319.1"/>
    </source>
</evidence>
<dbReference type="RefSeq" id="WP_311662662.1">
    <property type="nucleotide sequence ID" value="NZ_JAVRHT010000011.1"/>
</dbReference>
<proteinExistence type="predicted"/>
<keyword evidence="3" id="KW-1185">Reference proteome</keyword>
<gene>
    <name evidence="2" type="ORF">RM540_06105</name>
</gene>
<reference evidence="2 3" key="1">
    <citation type="submission" date="2023-09" db="EMBL/GenBank/DDBJ databases">
        <authorList>
            <person name="Rey-Velasco X."/>
        </authorList>
    </citation>
    <scope>NUCLEOTIDE SEQUENCE [LARGE SCALE GENOMIC DNA]</scope>
    <source>
        <strain evidence="2 3">F394</strain>
    </source>
</reference>
<dbReference type="Proteomes" id="UP001267426">
    <property type="component" value="Unassembled WGS sequence"/>
</dbReference>
<name>A0ABU3BPU8_9BACT</name>
<evidence type="ECO:0000256" key="1">
    <source>
        <dbReference type="SAM" id="MobiDB-lite"/>
    </source>
</evidence>
<feature type="region of interest" description="Disordered" evidence="1">
    <location>
        <begin position="1"/>
        <end position="23"/>
    </location>
</feature>
<organism evidence="2 3">
    <name type="scientific">Rubrivirga litoralis</name>
    <dbReference type="NCBI Taxonomy" id="3075598"/>
    <lineage>
        <taxon>Bacteria</taxon>
        <taxon>Pseudomonadati</taxon>
        <taxon>Rhodothermota</taxon>
        <taxon>Rhodothermia</taxon>
        <taxon>Rhodothermales</taxon>
        <taxon>Rubricoccaceae</taxon>
        <taxon>Rubrivirga</taxon>
    </lineage>
</organism>
<dbReference type="EMBL" id="JAVRHT010000011">
    <property type="protein sequence ID" value="MDT0631319.1"/>
    <property type="molecule type" value="Genomic_DNA"/>
</dbReference>
<evidence type="ECO:0000313" key="3">
    <source>
        <dbReference type="Proteomes" id="UP001267426"/>
    </source>
</evidence>
<sequence>MAQLSGAGGGGLPVKDDAPPDDSLTVELVNVDADVAGSVGRGASVSVRGGSAFVSSRRLGDFSPDDAEAVRRGGYTRGSVYSVSPAGPWAVVQLTK</sequence>
<accession>A0ABU3BPU8</accession>
<feature type="compositionally biased region" description="Gly residues" evidence="1">
    <location>
        <begin position="1"/>
        <end position="12"/>
    </location>
</feature>
<comment type="caution">
    <text evidence="2">The sequence shown here is derived from an EMBL/GenBank/DDBJ whole genome shotgun (WGS) entry which is preliminary data.</text>
</comment>